<dbReference type="RefSeq" id="WP_183486425.1">
    <property type="nucleotide sequence ID" value="NZ_JBHUOV010000001.1"/>
</dbReference>
<sequence>MKKTKYIFILFFMCLHVVWSQTILIEGQINSSNDVENIHIINKTEQKFTITNQKGEFQISVKVNDTLVVSSIQNKLKTLVINKTHILSKKITITLDEQINQLDEVVVGKILTGDLAKDLQNVEGKAVTSKSLGIPSYQGPLKTQNERQLNEATTGSGLIPLFPIINAISGRTKKLKLQIKLERREELMYEVKTRLSEDLFKDNPLHEDYIMDYFYFVSDDEKFTAICSSKSDLEILVFLKEKLKQYKNNQKQNED</sequence>
<protein>
    <recommendedName>
        <fullName evidence="3">CarboxypepD_reg-like domain-containing protein</fullName>
    </recommendedName>
</protein>
<dbReference type="Proteomes" id="UP001597533">
    <property type="component" value="Unassembled WGS sequence"/>
</dbReference>
<evidence type="ECO:0000313" key="1">
    <source>
        <dbReference type="EMBL" id="MFD2823022.1"/>
    </source>
</evidence>
<evidence type="ECO:0000313" key="2">
    <source>
        <dbReference type="Proteomes" id="UP001597533"/>
    </source>
</evidence>
<name>A0ABW5WK19_9FLAO</name>
<dbReference type="EMBL" id="JBHUOV010000001">
    <property type="protein sequence ID" value="MFD2823022.1"/>
    <property type="molecule type" value="Genomic_DNA"/>
</dbReference>
<keyword evidence="2" id="KW-1185">Reference proteome</keyword>
<evidence type="ECO:0008006" key="3">
    <source>
        <dbReference type="Google" id="ProtNLM"/>
    </source>
</evidence>
<dbReference type="InterPro" id="IPR008969">
    <property type="entry name" value="CarboxyPept-like_regulatory"/>
</dbReference>
<comment type="caution">
    <text evidence="1">The sequence shown here is derived from an EMBL/GenBank/DDBJ whole genome shotgun (WGS) entry which is preliminary data.</text>
</comment>
<accession>A0ABW5WK19</accession>
<dbReference type="SUPFAM" id="SSF49464">
    <property type="entry name" value="Carboxypeptidase regulatory domain-like"/>
    <property type="match status" value="1"/>
</dbReference>
<proteinExistence type="predicted"/>
<gene>
    <name evidence="1" type="ORF">ACFS5M_05040</name>
</gene>
<dbReference type="Pfam" id="PF13715">
    <property type="entry name" value="CarbopepD_reg_2"/>
    <property type="match status" value="1"/>
</dbReference>
<reference evidence="2" key="1">
    <citation type="journal article" date="2019" name="Int. J. Syst. Evol. Microbiol.">
        <title>The Global Catalogue of Microorganisms (GCM) 10K type strain sequencing project: providing services to taxonomists for standard genome sequencing and annotation.</title>
        <authorList>
            <consortium name="The Broad Institute Genomics Platform"/>
            <consortium name="The Broad Institute Genome Sequencing Center for Infectious Disease"/>
            <person name="Wu L."/>
            <person name="Ma J."/>
        </authorList>
    </citation>
    <scope>NUCLEOTIDE SEQUENCE [LARGE SCALE GENOMIC DNA]</scope>
    <source>
        <strain evidence="2">KCTC 32141</strain>
    </source>
</reference>
<organism evidence="1 2">
    <name type="scientific">Lacinutrix iliipiscaria</name>
    <dbReference type="NCBI Taxonomy" id="1230532"/>
    <lineage>
        <taxon>Bacteria</taxon>
        <taxon>Pseudomonadati</taxon>
        <taxon>Bacteroidota</taxon>
        <taxon>Flavobacteriia</taxon>
        <taxon>Flavobacteriales</taxon>
        <taxon>Flavobacteriaceae</taxon>
        <taxon>Lacinutrix</taxon>
    </lineage>
</organism>